<reference evidence="2" key="1">
    <citation type="submission" date="2017-06" db="EMBL/GenBank/DDBJ databases">
        <authorList>
            <person name="Cremers G."/>
        </authorList>
    </citation>
    <scope>NUCLEOTIDE SEQUENCE [LARGE SCALE GENOMIC DNA]</scope>
</reference>
<organism evidence="1 2">
    <name type="scientific">Candidatus Methanoperedens nitratireducens</name>
    <dbReference type="NCBI Taxonomy" id="1392998"/>
    <lineage>
        <taxon>Archaea</taxon>
        <taxon>Methanobacteriati</taxon>
        <taxon>Methanobacteriota</taxon>
        <taxon>Stenosarchaea group</taxon>
        <taxon>Methanomicrobia</taxon>
        <taxon>Methanosarcinales</taxon>
        <taxon>ANME-2 cluster</taxon>
        <taxon>Candidatus Methanoperedentaceae</taxon>
        <taxon>Candidatus Methanoperedens</taxon>
    </lineage>
</organism>
<gene>
    <name evidence="1" type="ORF">MNV_1510028</name>
</gene>
<evidence type="ECO:0000313" key="2">
    <source>
        <dbReference type="Proteomes" id="UP000218615"/>
    </source>
</evidence>
<protein>
    <submittedName>
        <fullName evidence="1">Uncharacterized protein</fullName>
    </submittedName>
</protein>
<sequence>MTENIKVHEKDKRIFDMLQAELTLRTGKKITQQELFSGIIEFARSKKENFFGRLFKLPLSEKDIKRIKSVQSDWGVITTEKEIDMVVYGAER</sequence>
<name>A0A284VL95_9EURY</name>
<evidence type="ECO:0000313" key="1">
    <source>
        <dbReference type="EMBL" id="SNQ60035.1"/>
    </source>
</evidence>
<dbReference type="AlphaFoldDB" id="A0A284VL95"/>
<dbReference type="RefSeq" id="WP_096204313.1">
    <property type="nucleotide sequence ID" value="NZ_FZMP01000059.1"/>
</dbReference>
<dbReference type="Proteomes" id="UP000218615">
    <property type="component" value="Unassembled WGS sequence"/>
</dbReference>
<dbReference type="EMBL" id="FZMP01000059">
    <property type="protein sequence ID" value="SNQ60035.1"/>
    <property type="molecule type" value="Genomic_DNA"/>
</dbReference>
<accession>A0A284VL95</accession>
<dbReference type="OrthoDB" id="194703at2157"/>
<keyword evidence="2" id="KW-1185">Reference proteome</keyword>
<proteinExistence type="predicted"/>